<keyword evidence="1" id="KW-0812">Transmembrane</keyword>
<evidence type="ECO:0000313" key="2">
    <source>
        <dbReference type="EMBL" id="WMV25865.1"/>
    </source>
</evidence>
<protein>
    <submittedName>
        <fullName evidence="3">Uncharacterized protein</fullName>
    </submittedName>
</protein>
<dbReference type="AlphaFoldDB" id="A0AAF0TMA6"/>
<keyword evidence="4" id="KW-1185">Reference proteome</keyword>
<dbReference type="EMBL" id="CP133615">
    <property type="protein sequence ID" value="WMV25867.1"/>
    <property type="molecule type" value="Genomic_DNA"/>
</dbReference>
<evidence type="ECO:0000313" key="4">
    <source>
        <dbReference type="Proteomes" id="UP001234989"/>
    </source>
</evidence>
<reference evidence="3" key="1">
    <citation type="submission" date="2023-08" db="EMBL/GenBank/DDBJ databases">
        <title>A de novo genome assembly of Solanum verrucosum Schlechtendal, a Mexican diploid species geographically isolated from the other diploid A-genome species in potato relatives.</title>
        <authorList>
            <person name="Hosaka K."/>
        </authorList>
    </citation>
    <scope>NUCLEOTIDE SEQUENCE</scope>
    <source>
        <tissue evidence="3">Young leaves</tissue>
    </source>
</reference>
<gene>
    <name evidence="2" type="ORF">MTR67_019250</name>
    <name evidence="3" type="ORF">MTR67_019252</name>
</gene>
<accession>A0AAF0TMA6</accession>
<evidence type="ECO:0000313" key="3">
    <source>
        <dbReference type="EMBL" id="WMV25867.1"/>
    </source>
</evidence>
<feature type="transmembrane region" description="Helical" evidence="1">
    <location>
        <begin position="32"/>
        <end position="52"/>
    </location>
</feature>
<keyword evidence="1" id="KW-0472">Membrane</keyword>
<evidence type="ECO:0000256" key="1">
    <source>
        <dbReference type="SAM" id="Phobius"/>
    </source>
</evidence>
<dbReference type="Proteomes" id="UP001234989">
    <property type="component" value="Chromosome 4"/>
</dbReference>
<name>A0AAF0TMA6_SOLVR</name>
<dbReference type="EMBL" id="CP133615">
    <property type="protein sequence ID" value="WMV25865.1"/>
    <property type="molecule type" value="Genomic_DNA"/>
</dbReference>
<sequence length="92" mass="10524">MVDQYGPSFDPCFNEVLSGILDLRPQSTDRRLTYGLTLQVLMHTLCYIFSLCRFRFSASRSRLDHFPISNSAEPVVSPLSPRTIVTNFFSVF</sequence>
<keyword evidence="1" id="KW-1133">Transmembrane helix</keyword>
<organism evidence="3 4">
    <name type="scientific">Solanum verrucosum</name>
    <dbReference type="NCBI Taxonomy" id="315347"/>
    <lineage>
        <taxon>Eukaryota</taxon>
        <taxon>Viridiplantae</taxon>
        <taxon>Streptophyta</taxon>
        <taxon>Embryophyta</taxon>
        <taxon>Tracheophyta</taxon>
        <taxon>Spermatophyta</taxon>
        <taxon>Magnoliopsida</taxon>
        <taxon>eudicotyledons</taxon>
        <taxon>Gunneridae</taxon>
        <taxon>Pentapetalae</taxon>
        <taxon>asterids</taxon>
        <taxon>lamiids</taxon>
        <taxon>Solanales</taxon>
        <taxon>Solanaceae</taxon>
        <taxon>Solanoideae</taxon>
        <taxon>Solaneae</taxon>
        <taxon>Solanum</taxon>
    </lineage>
</organism>
<proteinExistence type="predicted"/>